<evidence type="ECO:0000313" key="2">
    <source>
        <dbReference type="EMBL" id="EIM23262.1"/>
    </source>
</evidence>
<keyword evidence="1" id="KW-0472">Membrane</keyword>
<evidence type="ECO:0000256" key="1">
    <source>
        <dbReference type="SAM" id="Phobius"/>
    </source>
</evidence>
<dbReference type="PANTHER" id="PTHR38488">
    <property type="entry name" value="OXIDOREDUCTASE 9.5 KDA SUBUNIT, PUTATIVE (AFU_ORTHOLOGUE AFUA_5G08980)-RELATED"/>
    <property type="match status" value="1"/>
</dbReference>
<proteinExistence type="predicted"/>
<dbReference type="CDD" id="cd22903">
    <property type="entry name" value="NI9M"/>
    <property type="match status" value="1"/>
</dbReference>
<dbReference type="eggNOG" id="ENOG502S74C">
    <property type="taxonomic scope" value="Eukaryota"/>
</dbReference>
<dbReference type="OMA" id="YYALEYP"/>
<protein>
    <recommendedName>
        <fullName evidence="4">NADH-ubiquinone oxidoreductase 9.5 kDa subunit</fullName>
    </recommendedName>
</protein>
<dbReference type="STRING" id="671144.I4YH20"/>
<keyword evidence="1" id="KW-0812">Transmembrane</keyword>
<dbReference type="GeneID" id="18473405"/>
<dbReference type="EMBL" id="JH668225">
    <property type="protein sequence ID" value="EIM23262.1"/>
    <property type="molecule type" value="Genomic_DNA"/>
</dbReference>
<keyword evidence="3" id="KW-1185">Reference proteome</keyword>
<keyword evidence="1" id="KW-1133">Transmembrane helix</keyword>
<dbReference type="RefSeq" id="XP_006956652.1">
    <property type="nucleotide sequence ID" value="XM_006956590.1"/>
</dbReference>
<sequence length="74" mass="8669">MSRILQPFRFLHRMAHEQPVYLWSFGIGLTGPLLVIAVPEIRSKFFGWKPTERLPTTYPVPQRERRAVEGFEDA</sequence>
<evidence type="ECO:0008006" key="4">
    <source>
        <dbReference type="Google" id="ProtNLM"/>
    </source>
</evidence>
<dbReference type="InterPro" id="IPR039961">
    <property type="entry name" value="Nuo9.5"/>
</dbReference>
<gene>
    <name evidence="2" type="ORF">WALSEDRAFT_59524</name>
</gene>
<dbReference type="PANTHER" id="PTHR38488:SF1">
    <property type="entry name" value="OXIDOREDUCTASE 9.5 KDA SUBUNIT, PUTATIVE (AFU_ORTHOLOGUE AFUA_5G08980)-RELATED"/>
    <property type="match status" value="1"/>
</dbReference>
<dbReference type="OrthoDB" id="2093409at2759"/>
<dbReference type="AlphaFoldDB" id="I4YH20"/>
<accession>I4YH20</accession>
<name>I4YH20_WALMC</name>
<dbReference type="InParanoid" id="I4YH20"/>
<dbReference type="KEGG" id="wse:WALSEDRAFT_59524"/>
<organism evidence="2 3">
    <name type="scientific">Wallemia mellicola (strain ATCC MYA-4683 / CBS 633.66)</name>
    <name type="common">Wallemia sebi (CBS 633.66)</name>
    <dbReference type="NCBI Taxonomy" id="671144"/>
    <lineage>
        <taxon>Eukaryota</taxon>
        <taxon>Fungi</taxon>
        <taxon>Dikarya</taxon>
        <taxon>Basidiomycota</taxon>
        <taxon>Wallemiomycotina</taxon>
        <taxon>Wallemiomycetes</taxon>
        <taxon>Wallemiales</taxon>
        <taxon>Wallemiaceae</taxon>
        <taxon>Wallemia</taxon>
    </lineage>
</organism>
<reference evidence="2 3" key="1">
    <citation type="journal article" date="2012" name="Fungal Genet. Biol.">
        <title>The genome of the xerotolerant mold Wallemia sebi reveals adaptations to osmotic stress and suggests cryptic sexual reproduction.</title>
        <authorList>
            <person name="Padamsee M."/>
            <person name="Kumar T.K.A."/>
            <person name="Riley R."/>
            <person name="Binder M."/>
            <person name="Boyd A."/>
            <person name="Calvo A.M."/>
            <person name="Furukawa K."/>
            <person name="Hesse C."/>
            <person name="Hohmann S."/>
            <person name="James T.Y."/>
            <person name="LaButti K."/>
            <person name="Lapidus A."/>
            <person name="Lindquist E."/>
            <person name="Lucas S."/>
            <person name="Miller K."/>
            <person name="Shantappa S."/>
            <person name="Grigoriev I.V."/>
            <person name="Hibbett D.S."/>
            <person name="McLaughlin D.J."/>
            <person name="Spatafora J.W."/>
            <person name="Aime M.C."/>
        </authorList>
    </citation>
    <scope>NUCLEOTIDE SEQUENCE [LARGE SCALE GENOMIC DNA]</scope>
    <source>
        <strain evidence="3">ATCC MYA-4683 / CBS 633.66</strain>
    </source>
</reference>
<evidence type="ECO:0000313" key="3">
    <source>
        <dbReference type="Proteomes" id="UP000005242"/>
    </source>
</evidence>
<feature type="transmembrane region" description="Helical" evidence="1">
    <location>
        <begin position="20"/>
        <end position="39"/>
    </location>
</feature>
<dbReference type="Proteomes" id="UP000005242">
    <property type="component" value="Unassembled WGS sequence"/>
</dbReference>
<dbReference type="HOGENOM" id="CLU_166990_2_0_1"/>